<dbReference type="RefSeq" id="XP_001308410.1">
    <property type="nucleotide sequence ID" value="XM_001308409.1"/>
</dbReference>
<dbReference type="VEuPathDB" id="TrichDB:TVAG_222760"/>
<dbReference type="KEGG" id="tva:4753253"/>
<dbReference type="AlphaFoldDB" id="A2FHX1"/>
<organism evidence="1 2">
    <name type="scientific">Trichomonas vaginalis (strain ATCC PRA-98 / G3)</name>
    <dbReference type="NCBI Taxonomy" id="412133"/>
    <lineage>
        <taxon>Eukaryota</taxon>
        <taxon>Metamonada</taxon>
        <taxon>Parabasalia</taxon>
        <taxon>Trichomonadida</taxon>
        <taxon>Trichomonadidae</taxon>
        <taxon>Trichomonas</taxon>
    </lineage>
</organism>
<gene>
    <name evidence="1" type="ORF">TVAG_222760</name>
</gene>
<accession>A2FHX1</accession>
<dbReference type="InterPro" id="IPR011990">
    <property type="entry name" value="TPR-like_helical_dom_sf"/>
</dbReference>
<reference evidence="1" key="2">
    <citation type="journal article" date="2007" name="Science">
        <title>Draft genome sequence of the sexually transmitted pathogen Trichomonas vaginalis.</title>
        <authorList>
            <person name="Carlton J.M."/>
            <person name="Hirt R.P."/>
            <person name="Silva J.C."/>
            <person name="Delcher A.L."/>
            <person name="Schatz M."/>
            <person name="Zhao Q."/>
            <person name="Wortman J.R."/>
            <person name="Bidwell S.L."/>
            <person name="Alsmark U.C.M."/>
            <person name="Besteiro S."/>
            <person name="Sicheritz-Ponten T."/>
            <person name="Noel C.J."/>
            <person name="Dacks J.B."/>
            <person name="Foster P.G."/>
            <person name="Simillion C."/>
            <person name="Van de Peer Y."/>
            <person name="Miranda-Saavedra D."/>
            <person name="Barton G.J."/>
            <person name="Westrop G.D."/>
            <person name="Mueller S."/>
            <person name="Dessi D."/>
            <person name="Fiori P.L."/>
            <person name="Ren Q."/>
            <person name="Paulsen I."/>
            <person name="Zhang H."/>
            <person name="Bastida-Corcuera F.D."/>
            <person name="Simoes-Barbosa A."/>
            <person name="Brown M.T."/>
            <person name="Hayes R.D."/>
            <person name="Mukherjee M."/>
            <person name="Okumura C.Y."/>
            <person name="Schneider R."/>
            <person name="Smith A.J."/>
            <person name="Vanacova S."/>
            <person name="Villalvazo M."/>
            <person name="Haas B.J."/>
            <person name="Pertea M."/>
            <person name="Feldblyum T.V."/>
            <person name="Utterback T.R."/>
            <person name="Shu C.L."/>
            <person name="Osoegawa K."/>
            <person name="de Jong P.J."/>
            <person name="Hrdy I."/>
            <person name="Horvathova L."/>
            <person name="Zubacova Z."/>
            <person name="Dolezal P."/>
            <person name="Malik S.B."/>
            <person name="Logsdon J.M. Jr."/>
            <person name="Henze K."/>
            <person name="Gupta A."/>
            <person name="Wang C.C."/>
            <person name="Dunne R.L."/>
            <person name="Upcroft J.A."/>
            <person name="Upcroft P."/>
            <person name="White O."/>
            <person name="Salzberg S.L."/>
            <person name="Tang P."/>
            <person name="Chiu C.-H."/>
            <person name="Lee Y.-S."/>
            <person name="Embley T.M."/>
            <person name="Coombs G.H."/>
            <person name="Mottram J.C."/>
            <person name="Tachezy J."/>
            <person name="Fraser-Liggett C.M."/>
            <person name="Johnson P.J."/>
        </authorList>
    </citation>
    <scope>NUCLEOTIDE SEQUENCE [LARGE SCALE GENOMIC DNA]</scope>
    <source>
        <strain evidence="1">G3</strain>
    </source>
</reference>
<dbReference type="Proteomes" id="UP000001542">
    <property type="component" value="Unassembled WGS sequence"/>
</dbReference>
<protein>
    <recommendedName>
        <fullName evidence="3">TPR Domain containing protein</fullName>
    </recommendedName>
</protein>
<dbReference type="Gene3D" id="1.25.40.10">
    <property type="entry name" value="Tetratricopeptide repeat domain"/>
    <property type="match status" value="1"/>
</dbReference>
<reference evidence="1" key="1">
    <citation type="submission" date="2006-10" db="EMBL/GenBank/DDBJ databases">
        <authorList>
            <person name="Amadeo P."/>
            <person name="Zhao Q."/>
            <person name="Wortman J."/>
            <person name="Fraser-Liggett C."/>
            <person name="Carlton J."/>
        </authorList>
    </citation>
    <scope>NUCLEOTIDE SEQUENCE</scope>
    <source>
        <strain evidence="1">G3</strain>
    </source>
</reference>
<evidence type="ECO:0008006" key="3">
    <source>
        <dbReference type="Google" id="ProtNLM"/>
    </source>
</evidence>
<sequence>MNEFTPITKDFLLKYIENNDMSVLRQINSAFEIQFSSYDFRNSNFISTWEHQIAYLLDVCEILYGKINYSSFVSQIFHLIINITKKIDEIGKFSLYQAEALFKLGKHELALKNPGLAIDSFLASSSIYETYSLPIELALCYANIAYIYYLQERYDKAISYALPAQQKLYNSKHNSEYSSICDLLSLLYLELDEKDLAIRYLQESCREQIPVIPSNIKLNLLDFSPQIPNTKNPRLTKLKSQEIIIKDQSTKLDDSINQLHSLCFS</sequence>
<dbReference type="SUPFAM" id="SSF48452">
    <property type="entry name" value="TPR-like"/>
    <property type="match status" value="1"/>
</dbReference>
<name>A2FHX1_TRIV3</name>
<evidence type="ECO:0000313" key="2">
    <source>
        <dbReference type="Proteomes" id="UP000001542"/>
    </source>
</evidence>
<proteinExistence type="predicted"/>
<dbReference type="InParanoid" id="A2FHX1"/>
<dbReference type="VEuPathDB" id="TrichDB:TVAGG3_0347800"/>
<evidence type="ECO:0000313" key="1">
    <source>
        <dbReference type="EMBL" id="EAX95480.1"/>
    </source>
</evidence>
<keyword evidence="2" id="KW-1185">Reference proteome</keyword>
<dbReference type="SMR" id="A2FHX1"/>
<dbReference type="EMBL" id="DS113803">
    <property type="protein sequence ID" value="EAX95480.1"/>
    <property type="molecule type" value="Genomic_DNA"/>
</dbReference>